<dbReference type="GO" id="GO:0042575">
    <property type="term" value="C:DNA polymerase complex"/>
    <property type="evidence" value="ECO:0007669"/>
    <property type="project" value="UniProtKB-ARBA"/>
</dbReference>
<dbReference type="PROSITE" id="PS50879">
    <property type="entry name" value="RNASE_H_1"/>
    <property type="match status" value="1"/>
</dbReference>
<dbReference type="InterPro" id="IPR012337">
    <property type="entry name" value="RNaseH-like_sf"/>
</dbReference>
<feature type="domain" description="Reverse transcriptase" evidence="2">
    <location>
        <begin position="850"/>
        <end position="1121"/>
    </location>
</feature>
<keyword evidence="5" id="KW-1185">Reference proteome</keyword>
<evidence type="ECO:0000313" key="5">
    <source>
        <dbReference type="Proteomes" id="UP000499080"/>
    </source>
</evidence>
<comment type="caution">
    <text evidence="4">The sequence shown here is derived from an EMBL/GenBank/DDBJ whole genome shotgun (WGS) entry which is preliminary data.</text>
</comment>
<dbReference type="Proteomes" id="UP000499080">
    <property type="component" value="Unassembled WGS sequence"/>
</dbReference>
<dbReference type="OrthoDB" id="6433748at2759"/>
<dbReference type="SUPFAM" id="SSF56219">
    <property type="entry name" value="DNase I-like"/>
    <property type="match status" value="1"/>
</dbReference>
<organism evidence="4 5">
    <name type="scientific">Araneus ventricosus</name>
    <name type="common">Orbweaver spider</name>
    <name type="synonym">Epeira ventricosa</name>
    <dbReference type="NCBI Taxonomy" id="182803"/>
    <lineage>
        <taxon>Eukaryota</taxon>
        <taxon>Metazoa</taxon>
        <taxon>Ecdysozoa</taxon>
        <taxon>Arthropoda</taxon>
        <taxon>Chelicerata</taxon>
        <taxon>Arachnida</taxon>
        <taxon>Araneae</taxon>
        <taxon>Araneomorphae</taxon>
        <taxon>Entelegynae</taxon>
        <taxon>Araneoidea</taxon>
        <taxon>Araneidae</taxon>
        <taxon>Araneus</taxon>
    </lineage>
</organism>
<dbReference type="InterPro" id="IPR036691">
    <property type="entry name" value="Endo/exonu/phosph_ase_sf"/>
</dbReference>
<dbReference type="PROSITE" id="PS50878">
    <property type="entry name" value="RT_POL"/>
    <property type="match status" value="1"/>
</dbReference>
<dbReference type="Pfam" id="PF00078">
    <property type="entry name" value="RVT_1"/>
    <property type="match status" value="1"/>
</dbReference>
<sequence length="1600" mass="181532">MGKKKSGPFSGRQIETNKSFVPPFETFFVLHRMSEKNETFESVSPFLVQKTITNAIGEVTSIRKLRSGDLLVEVTSRKQSQQLLKLKALASIPISVSAHRTLNSSKGVITCGELLNESIDDICKELQSEGVTHVRRIFIRRDGNLLPTKHLILTFNSPRLPESIKAGYIKLSVKPFIPNPLRCFKCQRFGHSQATCRGAPACARCAVTDHESTNCTSKEKCVNCKGEHTSFSRSCPKWKLEKEIITTKVKMNISYPEARRLILARTPTEGRSYASTVKTSLTTSETQTKRVVILTTDSDSDGPSSPIKERQPSYSKTRKSKTITKSDRALTLKFSKQGSSVKSLKSRRSLALDLGKAGLATKDLPSLFGNPSSSELLKIHPSEDDDEDLQMSCDTPATPLTGVDNSPPTETFLKPNAHLKLRGYNCVRKDNDTGTSSGGVCLLTSNHFPSTTLNLHTSLQAVAVQVHIKTLVTVCCIYLPPNDSISQNDLNILVDQLPAPFILLGDFNGHSTLWGSESTNARGRQIEQFISDNCLCLLNNDEKTYFHEPTRTFHTLDLAICSPELLPLLKFSVEGDLHNSDHFPLIISPADNSSMTQSPPTYVFQRADWAAFTRLASITEAMISSCNINDAVQNVVDCIIRAADASIPKRSPSPRKYRRPWWNDACRDACREQRKCWGIFRRYPTTENLIAFKRARANARRIRRRSQRESWIRFISSITSNTTSADLWKKVKAANGIYKEFTFPVINTGTGSYSSPLDVANAIGESFADISSSSSYNPHFLAIKRRAEQMHLNFNTRRRLSYNCKFKMFELEKALSQTRVTSPGPDGITYNMLRHLDANSLLHLLRLFNRIWSEHSFPAQWYEAVVVPILKPGKIPTNALNYRPIALTSCLCKTFERMVNARLLYELEKRDCISPFQGGFRRGRSPIDNLVLLESQIRNAFVRRNHLVSLFFDIEKAYDRTWRYGILRALFDFDFKGNLPVFIQNFLTTRIFRVRIGSTFSHPFIQHEGVPQGSVLSVTLFILHLSQMLHVLPSSVSGTLYVDDLQISCQGSNMNLIERQLQRAVNKLLAWCDQNGHTISPEKSRCVHFCRKRSLHPDTVIQIRDTNIPVVEEVRFLGVTFDRKLTFLPHVLNLRKRCEKSLNILKVLSTTTWGADRPSLLRIYQSVILSRIDYGCEVYGSARSSVLRHLDTVHHSALRICSGAFRTSPVHSLYVVCHQLPLYLRRKKLCAQYFFRLQSYFNHPVRRLNIPLGLGRLYNARPSNIPPFCVRIKSFLVDSNILTVQIHPTSVFTFPPWDVPRISYLNPFLMYDKSTTAPIVFQQIFLYHRHQYNTYIPIFTDGSKTTTRVGCGVVIADVPSSFQLNALCSVLTAELTAIFLALERISDLLEHKFCIYSDSKSALEALSHPQNGTHPLALDILCLLQSLQARDFQILFCWLPGHVGIQGNELADAAAKTATTSWQQPLPYADIKKFISHHVHNLWQVSWDLQISNKLHSIKPRITLWPALPVRELDVRMTRLRIGHTRFTHKYLLFGERVPRCNTCHVDFTVIHILTECPLFNHHRLNFFKTSSPDICDLVGERPHPNVFIFLKIIAFYHFI</sequence>
<dbReference type="GO" id="GO:0008270">
    <property type="term" value="F:zinc ion binding"/>
    <property type="evidence" value="ECO:0007669"/>
    <property type="project" value="InterPro"/>
</dbReference>
<dbReference type="GO" id="GO:0003964">
    <property type="term" value="F:RNA-directed DNA polymerase activity"/>
    <property type="evidence" value="ECO:0007669"/>
    <property type="project" value="UniProtKB-KW"/>
</dbReference>
<dbReference type="SUPFAM" id="SSF57756">
    <property type="entry name" value="Retrovirus zinc finger-like domains"/>
    <property type="match status" value="1"/>
</dbReference>
<keyword evidence="4" id="KW-0808">Transferase</keyword>
<dbReference type="SMART" id="SM00343">
    <property type="entry name" value="ZnF_C2HC"/>
    <property type="match status" value="3"/>
</dbReference>
<dbReference type="PANTHER" id="PTHR36688:SF2">
    <property type="entry name" value="ENDONUCLEASE_EXONUCLEASE_PHOSPHATASE DOMAIN-CONTAINING PROTEIN"/>
    <property type="match status" value="1"/>
</dbReference>
<dbReference type="SUPFAM" id="SSF56672">
    <property type="entry name" value="DNA/RNA polymerases"/>
    <property type="match status" value="1"/>
</dbReference>
<evidence type="ECO:0000256" key="1">
    <source>
        <dbReference type="SAM" id="MobiDB-lite"/>
    </source>
</evidence>
<feature type="region of interest" description="Disordered" evidence="1">
    <location>
        <begin position="295"/>
        <end position="322"/>
    </location>
</feature>
<feature type="domain" description="RNase H type-1" evidence="3">
    <location>
        <begin position="1332"/>
        <end position="1460"/>
    </location>
</feature>
<dbReference type="GO" id="GO:0003676">
    <property type="term" value="F:nucleic acid binding"/>
    <property type="evidence" value="ECO:0007669"/>
    <property type="project" value="InterPro"/>
</dbReference>
<keyword evidence="4" id="KW-0695">RNA-directed DNA polymerase</keyword>
<dbReference type="InterPro" id="IPR052560">
    <property type="entry name" value="RdDP_mobile_element"/>
</dbReference>
<dbReference type="SUPFAM" id="SSF53098">
    <property type="entry name" value="Ribonuclease H-like"/>
    <property type="match status" value="1"/>
</dbReference>
<evidence type="ECO:0000313" key="4">
    <source>
        <dbReference type="EMBL" id="GBN17266.1"/>
    </source>
</evidence>
<dbReference type="GO" id="GO:0004523">
    <property type="term" value="F:RNA-DNA hybrid ribonuclease activity"/>
    <property type="evidence" value="ECO:0007669"/>
    <property type="project" value="InterPro"/>
</dbReference>
<dbReference type="PANTHER" id="PTHR36688">
    <property type="entry name" value="ENDO/EXONUCLEASE/PHOSPHATASE DOMAIN-CONTAINING PROTEIN"/>
    <property type="match status" value="1"/>
</dbReference>
<dbReference type="CDD" id="cd09276">
    <property type="entry name" value="Rnase_HI_RT_non_LTR"/>
    <property type="match status" value="1"/>
</dbReference>
<evidence type="ECO:0000259" key="2">
    <source>
        <dbReference type="PROSITE" id="PS50878"/>
    </source>
</evidence>
<dbReference type="Gene3D" id="3.30.420.10">
    <property type="entry name" value="Ribonuclease H-like superfamily/Ribonuclease H"/>
    <property type="match status" value="1"/>
</dbReference>
<dbReference type="InterPro" id="IPR043502">
    <property type="entry name" value="DNA/RNA_pol_sf"/>
</dbReference>
<dbReference type="InterPro" id="IPR036397">
    <property type="entry name" value="RNaseH_sf"/>
</dbReference>
<keyword evidence="4" id="KW-0548">Nucleotidyltransferase</keyword>
<dbReference type="InterPro" id="IPR002156">
    <property type="entry name" value="RNaseH_domain"/>
</dbReference>
<dbReference type="Pfam" id="PF00075">
    <property type="entry name" value="RNase_H"/>
    <property type="match status" value="1"/>
</dbReference>
<reference evidence="4 5" key="1">
    <citation type="journal article" date="2019" name="Sci. Rep.">
        <title>Orb-weaving spider Araneus ventricosus genome elucidates the spidroin gene catalogue.</title>
        <authorList>
            <person name="Kono N."/>
            <person name="Nakamura H."/>
            <person name="Ohtoshi R."/>
            <person name="Moran D.A.P."/>
            <person name="Shinohara A."/>
            <person name="Yoshida Y."/>
            <person name="Fujiwara M."/>
            <person name="Mori M."/>
            <person name="Tomita M."/>
            <person name="Arakawa K."/>
        </authorList>
    </citation>
    <scope>NUCLEOTIDE SEQUENCE [LARGE SCALE GENOMIC DNA]</scope>
</reference>
<gene>
    <name evidence="4" type="primary">X-elementORF2_896</name>
    <name evidence="4" type="ORF">AVEN_85888_1</name>
</gene>
<dbReference type="EMBL" id="BGPR01006241">
    <property type="protein sequence ID" value="GBN17266.1"/>
    <property type="molecule type" value="Genomic_DNA"/>
</dbReference>
<dbReference type="InterPro" id="IPR001878">
    <property type="entry name" value="Znf_CCHC"/>
</dbReference>
<proteinExistence type="predicted"/>
<evidence type="ECO:0000259" key="3">
    <source>
        <dbReference type="PROSITE" id="PS50879"/>
    </source>
</evidence>
<dbReference type="InterPro" id="IPR000477">
    <property type="entry name" value="RT_dom"/>
</dbReference>
<protein>
    <submittedName>
        <fullName evidence="4">Putative RNA-directed DNA polymerase from transposon X-element</fullName>
    </submittedName>
</protein>
<dbReference type="Gene3D" id="3.60.10.10">
    <property type="entry name" value="Endonuclease/exonuclease/phosphatase"/>
    <property type="match status" value="1"/>
</dbReference>
<dbReference type="CDD" id="cd01650">
    <property type="entry name" value="RT_nLTR_like"/>
    <property type="match status" value="1"/>
</dbReference>
<name>A0A4Y2LUR7_ARAVE</name>
<dbReference type="Pfam" id="PF14529">
    <property type="entry name" value="Exo_endo_phos_2"/>
    <property type="match status" value="1"/>
</dbReference>
<dbReference type="InterPro" id="IPR005135">
    <property type="entry name" value="Endo/exonuclease/phosphatase"/>
</dbReference>
<dbReference type="InterPro" id="IPR036875">
    <property type="entry name" value="Znf_CCHC_sf"/>
</dbReference>
<accession>A0A4Y2LUR7</accession>